<dbReference type="EMBL" id="LAZR01021763">
    <property type="protein sequence ID" value="KKL84216.1"/>
    <property type="molecule type" value="Genomic_DNA"/>
</dbReference>
<dbReference type="GO" id="GO:0031297">
    <property type="term" value="P:replication fork processing"/>
    <property type="evidence" value="ECO:0007669"/>
    <property type="project" value="TreeGrafter"/>
</dbReference>
<feature type="non-terminal residue" evidence="3">
    <location>
        <position position="451"/>
    </location>
</feature>
<dbReference type="Gene3D" id="3.40.50.10810">
    <property type="entry name" value="Tandem AAA-ATPase domain"/>
    <property type="match status" value="1"/>
</dbReference>
<keyword evidence="1" id="KW-0378">Hydrolase</keyword>
<dbReference type="Pfam" id="PF00176">
    <property type="entry name" value="SNF2-rel_dom"/>
    <property type="match status" value="1"/>
</dbReference>
<proteinExistence type="predicted"/>
<name>A0A0F9G154_9ZZZZ</name>
<dbReference type="InterPro" id="IPR001650">
    <property type="entry name" value="Helicase_C-like"/>
</dbReference>
<dbReference type="InterPro" id="IPR027417">
    <property type="entry name" value="P-loop_NTPase"/>
</dbReference>
<dbReference type="SUPFAM" id="SSF52540">
    <property type="entry name" value="P-loop containing nucleoside triphosphate hydrolases"/>
    <property type="match status" value="2"/>
</dbReference>
<dbReference type="PROSITE" id="PS51194">
    <property type="entry name" value="HELICASE_CTER"/>
    <property type="match status" value="1"/>
</dbReference>
<accession>A0A0F9G154</accession>
<dbReference type="GO" id="GO:0005524">
    <property type="term" value="F:ATP binding"/>
    <property type="evidence" value="ECO:0007669"/>
    <property type="project" value="InterPro"/>
</dbReference>
<feature type="domain" description="Helicase C-terminal" evidence="2">
    <location>
        <begin position="318"/>
        <end position="451"/>
    </location>
</feature>
<dbReference type="InterPro" id="IPR000330">
    <property type="entry name" value="SNF2_N"/>
</dbReference>
<gene>
    <name evidence="3" type="ORF">LCGC14_1966970</name>
</gene>
<dbReference type="GO" id="GO:0006281">
    <property type="term" value="P:DNA repair"/>
    <property type="evidence" value="ECO:0007669"/>
    <property type="project" value="TreeGrafter"/>
</dbReference>
<dbReference type="PANTHER" id="PTHR45766">
    <property type="entry name" value="DNA ANNEALING HELICASE AND ENDONUCLEASE ZRANB3 FAMILY MEMBER"/>
    <property type="match status" value="1"/>
</dbReference>
<dbReference type="Pfam" id="PF00271">
    <property type="entry name" value="Helicase_C"/>
    <property type="match status" value="1"/>
</dbReference>
<dbReference type="AlphaFoldDB" id="A0A0F9G154"/>
<dbReference type="GO" id="GO:0016787">
    <property type="term" value="F:hydrolase activity"/>
    <property type="evidence" value="ECO:0007669"/>
    <property type="project" value="UniProtKB-KW"/>
</dbReference>
<evidence type="ECO:0000259" key="2">
    <source>
        <dbReference type="PROSITE" id="PS51194"/>
    </source>
</evidence>
<sequence>MTMTLPAEFTYQRYAREKIVRLKRTGLLSVPGSGKTRPIIDALVELGMIEPLAVHFENRYPLGPILIACSGPAIATWLRQLPEWTNTPELKDDITIVRGNKHKRMIMWSAAETSGRGIYLINYSILLRDAEVIKQIPWVAIIADEYHKCMRRKKKNKTYAAFQQMTRHTEVLVLASGSSLRKDPSSMFTLFQLVKPKLFRSYWKFVNTYCIVQEGYYGKEILGPRNVGQFKKIMDRYLAYIPKEVVADQLPEGRRMPLVAEMTRTQGKLYEALAKDMVAWLESGEIIVAANVLTKILRLRQLLCCPKILDTSLDMGGGFETIVDRVEEDPHCVIFVPFRPACNYVVDELHKRGHKHVYMIRGGITTEQQTWDVNAFKQMRGILVCTIAYAESFDLETCKTSYFLGYDYSLDVNEQAEGRTRRAISQHDFVTWHYIKYLDTIDQKFLAELDS</sequence>
<evidence type="ECO:0000256" key="1">
    <source>
        <dbReference type="ARBA" id="ARBA00022801"/>
    </source>
</evidence>
<reference evidence="3" key="1">
    <citation type="journal article" date="2015" name="Nature">
        <title>Complex archaea that bridge the gap between prokaryotes and eukaryotes.</title>
        <authorList>
            <person name="Spang A."/>
            <person name="Saw J.H."/>
            <person name="Jorgensen S.L."/>
            <person name="Zaremba-Niedzwiedzka K."/>
            <person name="Martijn J."/>
            <person name="Lind A.E."/>
            <person name="van Eijk R."/>
            <person name="Schleper C."/>
            <person name="Guy L."/>
            <person name="Ettema T.J."/>
        </authorList>
    </citation>
    <scope>NUCLEOTIDE SEQUENCE</scope>
</reference>
<comment type="caution">
    <text evidence="3">The sequence shown here is derived from an EMBL/GenBank/DDBJ whole genome shotgun (WGS) entry which is preliminary data.</text>
</comment>
<dbReference type="InterPro" id="IPR038718">
    <property type="entry name" value="SNF2-like_sf"/>
</dbReference>
<evidence type="ECO:0000313" key="3">
    <source>
        <dbReference type="EMBL" id="KKL84216.1"/>
    </source>
</evidence>
<organism evidence="3">
    <name type="scientific">marine sediment metagenome</name>
    <dbReference type="NCBI Taxonomy" id="412755"/>
    <lineage>
        <taxon>unclassified sequences</taxon>
        <taxon>metagenomes</taxon>
        <taxon>ecological metagenomes</taxon>
    </lineage>
</organism>
<dbReference type="Gene3D" id="3.40.50.300">
    <property type="entry name" value="P-loop containing nucleotide triphosphate hydrolases"/>
    <property type="match status" value="1"/>
</dbReference>
<dbReference type="PANTHER" id="PTHR45766:SF6">
    <property type="entry name" value="SWI_SNF-RELATED MATRIX-ASSOCIATED ACTIN-DEPENDENT REGULATOR OF CHROMATIN SUBFAMILY A-LIKE PROTEIN 1"/>
    <property type="match status" value="1"/>
</dbReference>
<protein>
    <recommendedName>
        <fullName evidence="2">Helicase C-terminal domain-containing protein</fullName>
    </recommendedName>
</protein>